<accession>A0A507BK85</accession>
<evidence type="ECO:0000313" key="4">
    <source>
        <dbReference type="Proteomes" id="UP000319731"/>
    </source>
</evidence>
<dbReference type="PANTHER" id="PTHR21021:SF16">
    <property type="entry name" value="TIP41-LIKE PROTEIN"/>
    <property type="match status" value="1"/>
</dbReference>
<dbReference type="STRING" id="1806994.A0A507BK85"/>
<feature type="compositionally biased region" description="Polar residues" evidence="2">
    <location>
        <begin position="321"/>
        <end position="330"/>
    </location>
</feature>
<comment type="caution">
    <text evidence="3">The sequence shown here is derived from an EMBL/GenBank/DDBJ whole genome shotgun (WGS) entry which is preliminary data.</text>
</comment>
<sequence>MLKVPLQPHHIPYRLNKDGIDIGEWSIQVRKGPIAPSSEQDEASEKLGFKPPVMYFSKNALQVLHIPTNLSVVFLPMEALKRIDISSTSADGVKVAYAESWTKNSAAAMEEVTGFVKPYDWTYTTDYTGSLYSGKTKQAWQETDLEIDIERLKLPEPILFYDEAVLYEDELDDNGTAVLSIRVRVMPSCFLVLLRYFLRVDNVIFRVNDTRLYHEFGQSCLIREFSSREAPYATVRNKLPKPAPWEPNKEVQDLSHLTDANWVASVLPPPKLHKRERVIIPKTVQPESPDEDTVLTIPVPSIETMDAAEAKETKSRESLAESVSNLSLKH</sequence>
<feature type="compositionally biased region" description="Basic and acidic residues" evidence="2">
    <location>
        <begin position="308"/>
        <end position="319"/>
    </location>
</feature>
<comment type="similarity">
    <text evidence="1">Belongs to the TIP41 family.</text>
</comment>
<dbReference type="InterPro" id="IPR007303">
    <property type="entry name" value="TIP41-like"/>
</dbReference>
<dbReference type="GeneID" id="42006834"/>
<reference evidence="3 4" key="1">
    <citation type="journal article" date="2019" name="Sci. Rep.">
        <title>Comparative genomics of chytrid fungi reveal insights into the obligate biotrophic and pathogenic lifestyle of Synchytrium endobioticum.</title>
        <authorList>
            <person name="van de Vossenberg B.T.L.H."/>
            <person name="Warris S."/>
            <person name="Nguyen H.D.T."/>
            <person name="van Gent-Pelzer M.P.E."/>
            <person name="Joly D.L."/>
            <person name="van de Geest H.C."/>
            <person name="Bonants P.J.M."/>
            <person name="Smith D.S."/>
            <person name="Levesque C.A."/>
            <person name="van der Lee T.A.J."/>
        </authorList>
    </citation>
    <scope>NUCLEOTIDE SEQUENCE [LARGE SCALE GENOMIC DNA]</scope>
    <source>
        <strain evidence="3 4">JEL517</strain>
    </source>
</reference>
<name>A0A507BK85_9FUNG</name>
<organism evidence="3 4">
    <name type="scientific">Synchytrium microbalum</name>
    <dbReference type="NCBI Taxonomy" id="1806994"/>
    <lineage>
        <taxon>Eukaryota</taxon>
        <taxon>Fungi</taxon>
        <taxon>Fungi incertae sedis</taxon>
        <taxon>Chytridiomycota</taxon>
        <taxon>Chytridiomycota incertae sedis</taxon>
        <taxon>Chytridiomycetes</taxon>
        <taxon>Synchytriales</taxon>
        <taxon>Synchytriaceae</taxon>
        <taxon>Synchytrium</taxon>
    </lineage>
</organism>
<gene>
    <name evidence="3" type="ORF">SmJEL517_g05611</name>
</gene>
<dbReference type="AlphaFoldDB" id="A0A507BK85"/>
<dbReference type="OrthoDB" id="10253878at2759"/>
<evidence type="ECO:0008006" key="5">
    <source>
        <dbReference type="Google" id="ProtNLM"/>
    </source>
</evidence>
<dbReference type="RefSeq" id="XP_031022470.1">
    <property type="nucleotide sequence ID" value="XM_031171537.1"/>
</dbReference>
<evidence type="ECO:0000313" key="3">
    <source>
        <dbReference type="EMBL" id="TPX30920.1"/>
    </source>
</evidence>
<dbReference type="InterPro" id="IPR051330">
    <property type="entry name" value="Phosphatase_reg/MetRdx"/>
</dbReference>
<evidence type="ECO:0000256" key="2">
    <source>
        <dbReference type="SAM" id="MobiDB-lite"/>
    </source>
</evidence>
<dbReference type="GO" id="GO:0031929">
    <property type="term" value="P:TOR signaling"/>
    <property type="evidence" value="ECO:0007669"/>
    <property type="project" value="TreeGrafter"/>
</dbReference>
<evidence type="ECO:0000256" key="1">
    <source>
        <dbReference type="ARBA" id="ARBA00006658"/>
    </source>
</evidence>
<proteinExistence type="inferred from homology"/>
<dbReference type="EMBL" id="QEAO01000053">
    <property type="protein sequence ID" value="TPX30920.1"/>
    <property type="molecule type" value="Genomic_DNA"/>
</dbReference>
<keyword evidence="4" id="KW-1185">Reference proteome</keyword>
<feature type="region of interest" description="Disordered" evidence="2">
    <location>
        <begin position="301"/>
        <end position="330"/>
    </location>
</feature>
<dbReference type="GO" id="GO:0005829">
    <property type="term" value="C:cytosol"/>
    <property type="evidence" value="ECO:0007669"/>
    <property type="project" value="TreeGrafter"/>
</dbReference>
<dbReference type="Proteomes" id="UP000319731">
    <property type="component" value="Unassembled WGS sequence"/>
</dbReference>
<dbReference type="Pfam" id="PF04176">
    <property type="entry name" value="TIP41"/>
    <property type="match status" value="1"/>
</dbReference>
<dbReference type="PANTHER" id="PTHR21021">
    <property type="entry name" value="GAF/PUTATIVE CYTOSKELETAL PROTEIN"/>
    <property type="match status" value="1"/>
</dbReference>
<protein>
    <recommendedName>
        <fullName evidence="5">TIP41-like protein</fullName>
    </recommendedName>
</protein>